<dbReference type="InterPro" id="IPR013563">
    <property type="entry name" value="Oligopep_ABC_C"/>
</dbReference>
<dbReference type="InterPro" id="IPR003593">
    <property type="entry name" value="AAA+_ATPase"/>
</dbReference>
<feature type="domain" description="ABC transporter" evidence="8">
    <location>
        <begin position="292"/>
        <end position="536"/>
    </location>
</feature>
<dbReference type="FunFam" id="3.40.50.300:FF:000016">
    <property type="entry name" value="Oligopeptide ABC transporter ATP-binding component"/>
    <property type="match status" value="1"/>
</dbReference>
<dbReference type="PANTHER" id="PTHR43297">
    <property type="entry name" value="OLIGOPEPTIDE TRANSPORT ATP-BINDING PROTEIN APPD"/>
    <property type="match status" value="1"/>
</dbReference>
<dbReference type="EMBL" id="CP018076">
    <property type="protein sequence ID" value="APE42485.1"/>
    <property type="molecule type" value="Genomic_DNA"/>
</dbReference>
<organism evidence="9 10">
    <name type="scientific">Sulfitobacter alexandrii</name>
    <dbReference type="NCBI Taxonomy" id="1917485"/>
    <lineage>
        <taxon>Bacteria</taxon>
        <taxon>Pseudomonadati</taxon>
        <taxon>Pseudomonadota</taxon>
        <taxon>Alphaproteobacteria</taxon>
        <taxon>Rhodobacterales</taxon>
        <taxon>Roseobacteraceae</taxon>
        <taxon>Sulfitobacter</taxon>
    </lineage>
</organism>
<dbReference type="SUPFAM" id="SSF52540">
    <property type="entry name" value="P-loop containing nucleoside triphosphate hydrolases"/>
    <property type="match status" value="2"/>
</dbReference>
<evidence type="ECO:0000256" key="4">
    <source>
        <dbReference type="ARBA" id="ARBA00022475"/>
    </source>
</evidence>
<dbReference type="GO" id="GO:0015833">
    <property type="term" value="P:peptide transport"/>
    <property type="evidence" value="ECO:0007669"/>
    <property type="project" value="InterPro"/>
</dbReference>
<dbReference type="GO" id="GO:0005524">
    <property type="term" value="F:ATP binding"/>
    <property type="evidence" value="ECO:0007669"/>
    <property type="project" value="UniProtKB-KW"/>
</dbReference>
<dbReference type="NCBIfam" id="NF008453">
    <property type="entry name" value="PRK11308.1"/>
    <property type="match status" value="2"/>
</dbReference>
<dbReference type="InterPro" id="IPR027417">
    <property type="entry name" value="P-loop_NTPase"/>
</dbReference>
<dbReference type="GO" id="GO:0005886">
    <property type="term" value="C:plasma membrane"/>
    <property type="evidence" value="ECO:0007669"/>
    <property type="project" value="UniProtKB-SubCell"/>
</dbReference>
<dbReference type="SMART" id="SM00382">
    <property type="entry name" value="AAA"/>
    <property type="match status" value="2"/>
</dbReference>
<dbReference type="InterPro" id="IPR050388">
    <property type="entry name" value="ABC_Ni/Peptide_Import"/>
</dbReference>
<accession>A0A1J0WDT8</accession>
<keyword evidence="4" id="KW-1003">Cell membrane</keyword>
<dbReference type="OrthoDB" id="9802264at2"/>
<evidence type="ECO:0000256" key="6">
    <source>
        <dbReference type="ARBA" id="ARBA00022840"/>
    </source>
</evidence>
<keyword evidence="3" id="KW-0813">Transport</keyword>
<keyword evidence="5" id="KW-0547">Nucleotide-binding</keyword>
<dbReference type="PANTHER" id="PTHR43297:SF2">
    <property type="entry name" value="DIPEPTIDE TRANSPORT ATP-BINDING PROTEIN DPPD"/>
    <property type="match status" value="1"/>
</dbReference>
<evidence type="ECO:0000256" key="5">
    <source>
        <dbReference type="ARBA" id="ARBA00022741"/>
    </source>
</evidence>
<keyword evidence="10" id="KW-1185">Reference proteome</keyword>
<dbReference type="Pfam" id="PF08352">
    <property type="entry name" value="oligo_HPY"/>
    <property type="match status" value="2"/>
</dbReference>
<dbReference type="Pfam" id="PF00005">
    <property type="entry name" value="ABC_tran"/>
    <property type="match status" value="2"/>
</dbReference>
<proteinExistence type="inferred from homology"/>
<dbReference type="AlphaFoldDB" id="A0A1J0WDT8"/>
<dbReference type="Proteomes" id="UP000181897">
    <property type="component" value="Chromosome"/>
</dbReference>
<dbReference type="CDD" id="cd03257">
    <property type="entry name" value="ABC_NikE_OppD_transporters"/>
    <property type="match status" value="2"/>
</dbReference>
<dbReference type="PROSITE" id="PS00211">
    <property type="entry name" value="ABC_TRANSPORTER_1"/>
    <property type="match status" value="2"/>
</dbReference>
<protein>
    <submittedName>
        <fullName evidence="9">Microcin ABC transporter ATP-binding protein</fullName>
    </submittedName>
</protein>
<dbReference type="InterPro" id="IPR017871">
    <property type="entry name" value="ABC_transporter-like_CS"/>
</dbReference>
<dbReference type="PROSITE" id="PS50893">
    <property type="entry name" value="ABC_TRANSPORTER_2"/>
    <property type="match status" value="2"/>
</dbReference>
<dbReference type="Gene3D" id="3.40.50.300">
    <property type="entry name" value="P-loop containing nucleotide triphosphate hydrolases"/>
    <property type="match status" value="2"/>
</dbReference>
<comment type="similarity">
    <text evidence="2">Belongs to the ABC transporter superfamily.</text>
</comment>
<evidence type="ECO:0000256" key="3">
    <source>
        <dbReference type="ARBA" id="ARBA00022448"/>
    </source>
</evidence>
<dbReference type="InterPro" id="IPR003439">
    <property type="entry name" value="ABC_transporter-like_ATP-bd"/>
</dbReference>
<evidence type="ECO:0000256" key="2">
    <source>
        <dbReference type="ARBA" id="ARBA00005417"/>
    </source>
</evidence>
<evidence type="ECO:0000256" key="7">
    <source>
        <dbReference type="ARBA" id="ARBA00023136"/>
    </source>
</evidence>
<sequence>MPQDESMKDGIRIVPSAPPLLEVRDLTVALPDGADRPNAVEQISYRVEPGRITCIVGESGSGKSMTANAIMGLLPRPHVRVTGGSLLFQGQELLTRSEAEMRKVRGADISMIFQEPMTALNPLMTVGQQIEEVIRKTEPLPRAAMRRRIASLLADMHLPDPDTLQDSYPFRLSGGQRQRVMIAMALALRPKLLIADEPTTALDVTTQKQILALIREQQTQNDMGVMFITHDFGVVAEIADHIVVMERGKVVEEGSVDSVLNRPRHPYTRKLIAAVPTLDDHARTRPAETPLLSVRDACKTYVSRGGLFGGRREVPALRSVSFDLHEGEIIGLVGESGSGKSTLARAVMRLTQIDTGQIDIDGTPIDAPGLDLPSAIQFVFQDPYASLNPRRRIGRALTIGPMQHGVPRQEAWDRARQMLEIVGLDASVMDRFPHEFSGGQRQRIGIARALTMQPRILIADEAVSALDVSVQKQVLRLLEDIRLNMGIAILFVTHDLRVAATICHRLLVMRKGEIVEEGSTKEIFANPRSDYTRALLDAVPGKHWHKPQLEEML</sequence>
<comment type="subcellular location">
    <subcellularLocation>
        <location evidence="1">Cell inner membrane</location>
        <topology evidence="1">Peripheral membrane protein</topology>
    </subcellularLocation>
</comment>
<evidence type="ECO:0000313" key="10">
    <source>
        <dbReference type="Proteomes" id="UP000181897"/>
    </source>
</evidence>
<dbReference type="NCBIfam" id="NF007739">
    <property type="entry name" value="PRK10419.1"/>
    <property type="match status" value="2"/>
</dbReference>
<dbReference type="GO" id="GO:0016887">
    <property type="term" value="F:ATP hydrolysis activity"/>
    <property type="evidence" value="ECO:0007669"/>
    <property type="project" value="InterPro"/>
</dbReference>
<reference evidence="9 10" key="1">
    <citation type="submission" date="2016-11" db="EMBL/GenBank/DDBJ databases">
        <title>Complete genome sequence of Sulfitobacter sp. AM1-D1, a toxic bacteria associated with marine dinoflagellate Alexandrium minutum in East China Sea.</title>
        <authorList>
            <person name="Yang Q."/>
            <person name="Zhang X."/>
            <person name="Tian X."/>
        </authorList>
    </citation>
    <scope>NUCLEOTIDE SEQUENCE [LARGE SCALE GENOMIC DNA]</scope>
    <source>
        <strain evidence="9 10">AM1-D1</strain>
    </source>
</reference>
<feature type="domain" description="ABC transporter" evidence="8">
    <location>
        <begin position="21"/>
        <end position="272"/>
    </location>
</feature>
<dbReference type="GO" id="GO:0055085">
    <property type="term" value="P:transmembrane transport"/>
    <property type="evidence" value="ECO:0007669"/>
    <property type="project" value="UniProtKB-ARBA"/>
</dbReference>
<keyword evidence="7" id="KW-0472">Membrane</keyword>
<dbReference type="STRING" id="1917485.BOO69_02930"/>
<gene>
    <name evidence="9" type="ORF">BOO69_02930</name>
</gene>
<evidence type="ECO:0000259" key="8">
    <source>
        <dbReference type="PROSITE" id="PS50893"/>
    </source>
</evidence>
<evidence type="ECO:0000256" key="1">
    <source>
        <dbReference type="ARBA" id="ARBA00004417"/>
    </source>
</evidence>
<evidence type="ECO:0000313" key="9">
    <source>
        <dbReference type="EMBL" id="APE42485.1"/>
    </source>
</evidence>
<keyword evidence="6 9" id="KW-0067">ATP-binding</keyword>
<name>A0A1J0WDT8_9RHOB</name>
<dbReference type="KEGG" id="suam:BOO69_02930"/>